<dbReference type="PANTHER" id="PTHR41521:SF4">
    <property type="entry name" value="BLR0684 PROTEIN"/>
    <property type="match status" value="1"/>
</dbReference>
<comment type="caution">
    <text evidence="2">The sequence shown here is derived from an EMBL/GenBank/DDBJ whole genome shotgun (WGS) entry which is preliminary data.</text>
</comment>
<reference evidence="2 3" key="1">
    <citation type="submission" date="2021-05" db="EMBL/GenBank/DDBJ databases">
        <title>A Polyphasic approach of four new species of the genus Ohtaekwangia: Ohtaekwangia histidinii sp. nov., Ohtaekwangia cretensis sp. nov., Ohtaekwangia indiensis sp. nov., Ohtaekwangia reichenbachii sp. nov. from diverse environment.</title>
        <authorList>
            <person name="Octaviana S."/>
        </authorList>
    </citation>
    <scope>NUCLEOTIDE SEQUENCE [LARGE SCALE GENOMIC DNA]</scope>
    <source>
        <strain evidence="2 3">PWU37</strain>
    </source>
</reference>
<dbReference type="InterPro" id="IPR010753">
    <property type="entry name" value="DUF1330"/>
</dbReference>
<dbReference type="Gene3D" id="3.30.70.100">
    <property type="match status" value="1"/>
</dbReference>
<dbReference type="Pfam" id="PF07045">
    <property type="entry name" value="DUF1330"/>
    <property type="match status" value="1"/>
</dbReference>
<keyword evidence="3" id="KW-1185">Reference proteome</keyword>
<dbReference type="RefSeq" id="WP_254093109.1">
    <property type="nucleotide sequence ID" value="NZ_JAHESC010000050.1"/>
</dbReference>
<dbReference type="PANTHER" id="PTHR41521">
    <property type="match status" value="1"/>
</dbReference>
<dbReference type="EMBL" id="JAHESC010000050">
    <property type="protein sequence ID" value="MBT1689887.1"/>
    <property type="molecule type" value="Genomic_DNA"/>
</dbReference>
<name>A0AAP2GFU3_9BACT</name>
<accession>A0AAP2GFU3</accession>
<feature type="domain" description="DUF1330" evidence="1">
    <location>
        <begin position="6"/>
        <end position="99"/>
    </location>
</feature>
<dbReference type="Proteomes" id="UP001319180">
    <property type="component" value="Unassembled WGS sequence"/>
</dbReference>
<evidence type="ECO:0000313" key="2">
    <source>
        <dbReference type="EMBL" id="MBT1689887.1"/>
    </source>
</evidence>
<proteinExistence type="predicted"/>
<dbReference type="InterPro" id="IPR011008">
    <property type="entry name" value="Dimeric_a/b-barrel"/>
</dbReference>
<dbReference type="AlphaFoldDB" id="A0AAP2GFU3"/>
<organism evidence="2 3">
    <name type="scientific">Dawidia soli</name>
    <dbReference type="NCBI Taxonomy" id="2782352"/>
    <lineage>
        <taxon>Bacteria</taxon>
        <taxon>Pseudomonadati</taxon>
        <taxon>Bacteroidota</taxon>
        <taxon>Cytophagia</taxon>
        <taxon>Cytophagales</taxon>
        <taxon>Chryseotaleaceae</taxon>
        <taxon>Dawidia</taxon>
    </lineage>
</organism>
<protein>
    <submittedName>
        <fullName evidence="2">DUF1330 domain-containing protein</fullName>
    </submittedName>
</protein>
<evidence type="ECO:0000313" key="3">
    <source>
        <dbReference type="Proteomes" id="UP001319180"/>
    </source>
</evidence>
<gene>
    <name evidence="2" type="ORF">KK078_25215</name>
</gene>
<evidence type="ECO:0000259" key="1">
    <source>
        <dbReference type="Pfam" id="PF07045"/>
    </source>
</evidence>
<sequence>METPPKAYLVLDLEVTDPAGMARYREQALPLVVQYGGRTIIRELNPVTLEGDWKPKAFVVHEFKDREAALRFYHSEEYAPLKALRNASTRSNGVLVDGLS</sequence>
<dbReference type="SUPFAM" id="SSF54909">
    <property type="entry name" value="Dimeric alpha+beta barrel"/>
    <property type="match status" value="1"/>
</dbReference>